<feature type="region of interest" description="Disordered" evidence="1">
    <location>
        <begin position="1"/>
        <end position="20"/>
    </location>
</feature>
<name>A0A3E0HZM2_9PSEU</name>
<gene>
    <name evidence="2" type="ORF">BCF44_103175</name>
</gene>
<protein>
    <submittedName>
        <fullName evidence="2">Uncharacterized protein</fullName>
    </submittedName>
</protein>
<comment type="caution">
    <text evidence="2">The sequence shown here is derived from an EMBL/GenBank/DDBJ whole genome shotgun (WGS) entry which is preliminary data.</text>
</comment>
<keyword evidence="3" id="KW-1185">Reference proteome</keyword>
<dbReference type="EMBL" id="QUNO01000003">
    <property type="protein sequence ID" value="REH51726.1"/>
    <property type="molecule type" value="Genomic_DNA"/>
</dbReference>
<reference evidence="2 3" key="1">
    <citation type="submission" date="2018-08" db="EMBL/GenBank/DDBJ databases">
        <title>Genomic Encyclopedia of Archaeal and Bacterial Type Strains, Phase II (KMG-II): from individual species to whole genera.</title>
        <authorList>
            <person name="Goeker M."/>
        </authorList>
    </citation>
    <scope>NUCLEOTIDE SEQUENCE [LARGE SCALE GENOMIC DNA]</scope>
    <source>
        <strain evidence="2 3">DSM 45791</strain>
    </source>
</reference>
<organism evidence="2 3">
    <name type="scientific">Kutzneria buriramensis</name>
    <dbReference type="NCBI Taxonomy" id="1045776"/>
    <lineage>
        <taxon>Bacteria</taxon>
        <taxon>Bacillati</taxon>
        <taxon>Actinomycetota</taxon>
        <taxon>Actinomycetes</taxon>
        <taxon>Pseudonocardiales</taxon>
        <taxon>Pseudonocardiaceae</taxon>
        <taxon>Kutzneria</taxon>
    </lineage>
</organism>
<dbReference type="Proteomes" id="UP000256269">
    <property type="component" value="Unassembled WGS sequence"/>
</dbReference>
<sequence>MNHNRDSRADAAPDDTAKTSEYARYEAVFAAPPGTTSIPTLIDHDPRDTP</sequence>
<evidence type="ECO:0000313" key="3">
    <source>
        <dbReference type="Proteomes" id="UP000256269"/>
    </source>
</evidence>
<proteinExistence type="predicted"/>
<accession>A0A3E0HZM2</accession>
<dbReference type="AlphaFoldDB" id="A0A3E0HZM2"/>
<evidence type="ECO:0000313" key="2">
    <source>
        <dbReference type="EMBL" id="REH51726.1"/>
    </source>
</evidence>
<feature type="region of interest" description="Disordered" evidence="1">
    <location>
        <begin position="31"/>
        <end position="50"/>
    </location>
</feature>
<evidence type="ECO:0000256" key="1">
    <source>
        <dbReference type="SAM" id="MobiDB-lite"/>
    </source>
</evidence>